<name>A0A1X7MQ56_9LACT</name>
<sequence>MTLQNKIQNEMTAFKNELLKKDKQMIYDQAFKITTYENAEVFFMHDLDFLTKKELDHLNDTDEILFQFHNYFSELESGEIDEEMIKEFLNYIS</sequence>
<reference evidence="1 2" key="1">
    <citation type="submission" date="2017-04" db="EMBL/GenBank/DDBJ databases">
        <authorList>
            <person name="Afonso C.L."/>
            <person name="Miller P.J."/>
            <person name="Scott M.A."/>
            <person name="Spackman E."/>
            <person name="Goraichik I."/>
            <person name="Dimitrov K.M."/>
            <person name="Suarez D.L."/>
            <person name="Swayne D.E."/>
        </authorList>
    </citation>
    <scope>NUCLEOTIDE SEQUENCE [LARGE SCALE GENOMIC DNA]</scope>
    <source>
        <strain evidence="1 2">LMG26642</strain>
    </source>
</reference>
<dbReference type="RefSeq" id="WP_085558526.1">
    <property type="nucleotide sequence ID" value="NZ_FOAH01000011.1"/>
</dbReference>
<evidence type="ECO:0000313" key="1">
    <source>
        <dbReference type="EMBL" id="SMH26481.1"/>
    </source>
</evidence>
<accession>A0A1X7MQ56</accession>
<evidence type="ECO:0000313" key="2">
    <source>
        <dbReference type="Proteomes" id="UP000193435"/>
    </source>
</evidence>
<keyword evidence="2" id="KW-1185">Reference proteome</keyword>
<proteinExistence type="predicted"/>
<dbReference type="Proteomes" id="UP000193435">
    <property type="component" value="Unassembled WGS sequence"/>
</dbReference>
<dbReference type="AlphaFoldDB" id="A0A1X7MQ56"/>
<dbReference type="EMBL" id="FXBJ01000002">
    <property type="protein sequence ID" value="SMH26481.1"/>
    <property type="molecule type" value="Genomic_DNA"/>
</dbReference>
<protein>
    <submittedName>
        <fullName evidence="1">Uncharacterized protein</fullName>
    </submittedName>
</protein>
<organism evidence="1 2">
    <name type="scientific">Carnobacterium iners</name>
    <dbReference type="NCBI Taxonomy" id="1073423"/>
    <lineage>
        <taxon>Bacteria</taxon>
        <taxon>Bacillati</taxon>
        <taxon>Bacillota</taxon>
        <taxon>Bacilli</taxon>
        <taxon>Lactobacillales</taxon>
        <taxon>Carnobacteriaceae</taxon>
        <taxon>Carnobacterium</taxon>
    </lineage>
</organism>
<gene>
    <name evidence="1" type="ORF">SAMN04488700_0146</name>
</gene>